<dbReference type="EMBL" id="LSRL02011300">
    <property type="protein sequence ID" value="TDG38125.1"/>
    <property type="molecule type" value="Genomic_DNA"/>
</dbReference>
<feature type="non-terminal residue" evidence="1">
    <location>
        <position position="28"/>
    </location>
</feature>
<protein>
    <submittedName>
        <fullName evidence="1">Uncharacterized protein</fullName>
    </submittedName>
</protein>
<feature type="non-terminal residue" evidence="1">
    <location>
        <position position="1"/>
    </location>
</feature>
<dbReference type="AlphaFoldDB" id="A0A484AN03"/>
<gene>
    <name evidence="2" type="ORF">AWZ03_015453</name>
    <name evidence="1" type="ORF">AWZ03_015470</name>
</gene>
<proteinExistence type="predicted"/>
<sequence>LRFARDGVLRQEPYCIDLQARDLTIQAR</sequence>
<reference evidence="1 3" key="2">
    <citation type="journal article" date="2019" name="J. Hered.">
        <title>An Improved Genome Assembly for Drosophila navojoa, the Basal Species in the mojavensis Cluster.</title>
        <authorList>
            <person name="Vanderlinde T."/>
            <person name="Dupim E.G."/>
            <person name="Nazario-Yepiz N.O."/>
            <person name="Carvalho A.B."/>
        </authorList>
    </citation>
    <scope>NUCLEOTIDE SEQUENCE [LARGE SCALE GENOMIC DNA]</scope>
    <source>
        <strain evidence="1">Navoj_Jal97</strain>
        <tissue evidence="1">Whole organism</tissue>
    </source>
</reference>
<dbReference type="Proteomes" id="UP000295192">
    <property type="component" value="Unassembled WGS sequence"/>
</dbReference>
<dbReference type="EMBL" id="LSRL02011902">
    <property type="protein sequence ID" value="TDG38108.1"/>
    <property type="molecule type" value="Genomic_DNA"/>
</dbReference>
<reference evidence="1" key="1">
    <citation type="submission" date="2016-02" db="EMBL/GenBank/DDBJ databases">
        <authorList>
            <person name="Sanchez Flores A."/>
            <person name="Ann Markow T."/>
        </authorList>
    </citation>
    <scope>NUCLEOTIDE SEQUENCE</scope>
    <source>
        <strain evidence="1">Navoj_Jal97</strain>
        <tissue evidence="1">Whole organism</tissue>
    </source>
</reference>
<evidence type="ECO:0000313" key="2">
    <source>
        <dbReference type="EMBL" id="TDG38125.1"/>
    </source>
</evidence>
<evidence type="ECO:0000313" key="1">
    <source>
        <dbReference type="EMBL" id="TDG38108.1"/>
    </source>
</evidence>
<evidence type="ECO:0000313" key="3">
    <source>
        <dbReference type="Proteomes" id="UP000295192"/>
    </source>
</evidence>
<comment type="caution">
    <text evidence="1">The sequence shown here is derived from an EMBL/GenBank/DDBJ whole genome shotgun (WGS) entry which is preliminary data.</text>
</comment>
<keyword evidence="3" id="KW-1185">Reference proteome</keyword>
<accession>A0A484AN03</accession>
<name>A0A484AN03_DRONA</name>
<organism evidence="1 3">
    <name type="scientific">Drosophila navojoa</name>
    <name type="common">Fruit fly</name>
    <dbReference type="NCBI Taxonomy" id="7232"/>
    <lineage>
        <taxon>Eukaryota</taxon>
        <taxon>Metazoa</taxon>
        <taxon>Ecdysozoa</taxon>
        <taxon>Arthropoda</taxon>
        <taxon>Hexapoda</taxon>
        <taxon>Insecta</taxon>
        <taxon>Pterygota</taxon>
        <taxon>Neoptera</taxon>
        <taxon>Endopterygota</taxon>
        <taxon>Diptera</taxon>
        <taxon>Brachycera</taxon>
        <taxon>Muscomorpha</taxon>
        <taxon>Ephydroidea</taxon>
        <taxon>Drosophilidae</taxon>
        <taxon>Drosophila</taxon>
    </lineage>
</organism>